<feature type="compositionally biased region" description="Basic and acidic residues" evidence="2">
    <location>
        <begin position="1875"/>
        <end position="1887"/>
    </location>
</feature>
<dbReference type="GO" id="GO:0008270">
    <property type="term" value="F:zinc ion binding"/>
    <property type="evidence" value="ECO:0007669"/>
    <property type="project" value="UniProtKB-KW"/>
</dbReference>
<dbReference type="EMBL" id="JAHLQT010046276">
    <property type="protein sequence ID" value="KAG7153923.1"/>
    <property type="molecule type" value="Genomic_DNA"/>
</dbReference>
<sequence length="1916" mass="215179">MKGIPCAAYGHSTSNITDERQRSMNKAGSSSILQLGRENKAEKGIVQRCEGEAHASNNNVVTQETEMNVRNDIMIRHEMDMKARNNRNILRQREAKASIGMLKKLEERRTKPKIILLQKLKCGSLSPINIANEQGRKFVFKIDGDKGPKEKTKARQGTIVRQKWDDEVGRNAASHQGETQGGHDALLRLQVNAETRDLSPLKQEEIGVSMLSSKEVVPGRLKTVANSCVTKKMKGLQSQKVVHSAHKSCWCSCKEQNPKSSLEDKSAVLDFTTYGTKDGIIPNNIAHSKPSYKNLKEQIKYVAEPPRDVETHSGDAEKDFIVEEWKDKVPENCRVEIHMEMNSQHECNSHKEKQVQVKIVGTDKECKNFTVMKKNNNEFRDKCKENAQVKARHYKTGNGNRDSQTGKVQTLTRFCEKELQENKRCSHLIDEVDGAVRIKDIGKYEQFEKNGLKGQPVKDFTTNDSLLKDIDIKCPSGEDIVVKYSPPKDSGMKETSNKDNNIRDLRIEVNSSSTGSNCASAIVDTDNGVNCLPGKDLPIRDSDGKDPSLDIKEPDTSVEGDGIKDQPVEDDGKTSLVDESVNYRPFGNSDLKDLQYEDRGLNHTLLTDDSTKHLPVDESNKKHLSVKGSYLKTPPVDSFQKKYLPDNELGQNISQNRNGMKDLLVKNLVSTTICAENNDLMKTQQKKHPTKVCEAGRVTTKEEVLMVRGKDKCQDDPIVENPGIGCDGHVEERDSAEGQSELQKTLIDDKGKHGERNMQINVGKGKVEGTDIGKTQMEDGNDQVNGYQEQMQMDKLHGENGRQVEGGMMKGELKNAGNKKTADKSGNIRLINTSNESHIEVRNCQWENNNGKRKDEFGSRGVMLSLDNDNVERSYRYKLHSAKILPGHHNIVTNTKDIGNIVPQEQIGLAERTASLENGKNYSINTNGTSSQIPNKSYSHDPISIGKSSKIYHFKSKSRPRVPGGNTSRRETWKDSLMMNHEKKKKSGPVVEINRSEEVHHLSTRTQKSLKKSNEGFLKRKGKKSIRVKKTVYVKHENVDMAGDTCCHTHDVQFSDSTITSRIECIKKSGEYIQISSPRGSGEDSRRVTEESFIMDEEMLPDVTWGKFEDEIEFIVVGDTTNTGGMNGTHGYLLSSKMSAALGVESIVKSEEFFATPESPGSPVNLSNEQSVRCENHSNRSQAVSCRQEGEKCPEKVISDTQELHSLKRNCAEEAPRGNNLESSDLSIKSLSNSLSITSHKQGTKESNRHEVISHERETVNESWSLVINHEGDGPGSTGAKFTVELGAISVNNREYSLISPQQDQRTSQEVMKFDVLNKSISLQDTEQSCNIETQQVNDEGVQCIICSDMFVTINEMVSHFRDAHIENRFFMVCPALNCSARIANNKMNSHIRNHVIIQKHKCPHCSFSTSARASLGRHLTIHKQQKLLFHNEVQEGDCDTHHLGRALSSELQDSSRVKTVSYLCDNFEEETPTDKDHCGDTDCLLTYKESSAKCQNHEGQLCVNQETQLCVRGVDTNHVVSDESFHSGSETKPVHCCSRTWSTVKDLQDHFRECHMRDIQNVPCLDSACPVKLWGSNMDSHLRCHILQGEYKCQLCTYSSNKATALRVHGYAHNKSFQKYKFGKRESQSLTDGQVTDTTKSRKIKSKLNIVAPSGCKRKYFFKKSKLAKKSYSESNKPVKNVCRGENKDFGRIEEIRNICTIDKSNSSQTIPETSSQPPCKDGKILTEDVDAQQAPQLDGKSNNLGNYSCPLCVDCYETPDKLVYHYISSHPYHSPYTCTFEGCPVVLQKRDSSRHLIGHIYEKAFKCPLCSYSHQNLHMLKNHLFCHSQVLEKLQLKEIVDLQIKGPSGDVSVYLNGETVRKRLKRKLNSSIDDQRPTKLQKVDDSLSAEGTQDIEEQGVLQAKEEEVYKTKQP</sequence>
<feature type="compositionally biased region" description="Polar residues" evidence="2">
    <location>
        <begin position="924"/>
        <end position="937"/>
    </location>
</feature>
<gene>
    <name evidence="4" type="primary">Zfp64-L3</name>
    <name evidence="4" type="ORF">Hamer_G017748</name>
</gene>
<keyword evidence="1" id="KW-0479">Metal-binding</keyword>
<evidence type="ECO:0000256" key="1">
    <source>
        <dbReference type="PROSITE-ProRule" id="PRU00042"/>
    </source>
</evidence>
<feature type="domain" description="C2H2-type" evidence="3">
    <location>
        <begin position="1401"/>
        <end position="1428"/>
    </location>
</feature>
<evidence type="ECO:0000313" key="5">
    <source>
        <dbReference type="Proteomes" id="UP000747542"/>
    </source>
</evidence>
<dbReference type="SMART" id="SM00355">
    <property type="entry name" value="ZnF_C2H2"/>
    <property type="match status" value="7"/>
</dbReference>
<dbReference type="InterPro" id="IPR013087">
    <property type="entry name" value="Znf_C2H2_type"/>
</dbReference>
<dbReference type="Proteomes" id="UP000747542">
    <property type="component" value="Unassembled WGS sequence"/>
</dbReference>
<feature type="region of interest" description="Disordered" evidence="2">
    <location>
        <begin position="1"/>
        <end position="36"/>
    </location>
</feature>
<evidence type="ECO:0000256" key="2">
    <source>
        <dbReference type="SAM" id="MobiDB-lite"/>
    </source>
</evidence>
<feature type="region of interest" description="Disordered" evidence="2">
    <location>
        <begin position="534"/>
        <end position="575"/>
    </location>
</feature>
<organism evidence="4 5">
    <name type="scientific">Homarus americanus</name>
    <name type="common">American lobster</name>
    <dbReference type="NCBI Taxonomy" id="6706"/>
    <lineage>
        <taxon>Eukaryota</taxon>
        <taxon>Metazoa</taxon>
        <taxon>Ecdysozoa</taxon>
        <taxon>Arthropoda</taxon>
        <taxon>Crustacea</taxon>
        <taxon>Multicrustacea</taxon>
        <taxon>Malacostraca</taxon>
        <taxon>Eumalacostraca</taxon>
        <taxon>Eucarida</taxon>
        <taxon>Decapoda</taxon>
        <taxon>Pleocyemata</taxon>
        <taxon>Astacidea</taxon>
        <taxon>Nephropoidea</taxon>
        <taxon>Nephropidae</taxon>
        <taxon>Homarus</taxon>
    </lineage>
</organism>
<protein>
    <submittedName>
        <fullName evidence="4">Zinc finger protein 64-like 3</fullName>
    </submittedName>
</protein>
<evidence type="ECO:0000259" key="3">
    <source>
        <dbReference type="PROSITE" id="PS50157"/>
    </source>
</evidence>
<keyword evidence="1" id="KW-0863">Zinc-finger</keyword>
<dbReference type="PROSITE" id="PS50157">
    <property type="entry name" value="ZINC_FINGER_C2H2_2"/>
    <property type="match status" value="1"/>
</dbReference>
<evidence type="ECO:0000313" key="4">
    <source>
        <dbReference type="EMBL" id="KAG7153923.1"/>
    </source>
</evidence>
<accession>A0A8J5MJM6</accession>
<keyword evidence="5" id="KW-1185">Reference proteome</keyword>
<reference evidence="4" key="1">
    <citation type="journal article" date="2021" name="Sci. Adv.">
        <title>The American lobster genome reveals insights on longevity, neural, and immune adaptations.</title>
        <authorList>
            <person name="Polinski J.M."/>
            <person name="Zimin A.V."/>
            <person name="Clark K.F."/>
            <person name="Kohn A.B."/>
            <person name="Sadowski N."/>
            <person name="Timp W."/>
            <person name="Ptitsyn A."/>
            <person name="Khanna P."/>
            <person name="Romanova D.Y."/>
            <person name="Williams P."/>
            <person name="Greenwood S.J."/>
            <person name="Moroz L.L."/>
            <person name="Walt D.R."/>
            <person name="Bodnar A.G."/>
        </authorList>
    </citation>
    <scope>NUCLEOTIDE SEQUENCE</scope>
    <source>
        <strain evidence="4">GMGI-L3</strain>
    </source>
</reference>
<name>A0A8J5MJM6_HOMAM</name>
<keyword evidence="1" id="KW-0862">Zinc</keyword>
<feature type="region of interest" description="Disordered" evidence="2">
    <location>
        <begin position="924"/>
        <end position="944"/>
    </location>
</feature>
<feature type="region of interest" description="Disordered" evidence="2">
    <location>
        <begin position="1872"/>
        <end position="1916"/>
    </location>
</feature>
<dbReference type="Gene3D" id="3.30.160.60">
    <property type="entry name" value="Classic Zinc Finger"/>
    <property type="match status" value="1"/>
</dbReference>
<comment type="caution">
    <text evidence="4">The sequence shown here is derived from an EMBL/GenBank/DDBJ whole genome shotgun (WGS) entry which is preliminary data.</text>
</comment>
<feature type="compositionally biased region" description="Polar residues" evidence="2">
    <location>
        <begin position="24"/>
        <end position="33"/>
    </location>
</feature>
<dbReference type="PROSITE" id="PS00028">
    <property type="entry name" value="ZINC_FINGER_C2H2_1"/>
    <property type="match status" value="2"/>
</dbReference>
<feature type="compositionally biased region" description="Basic and acidic residues" evidence="2">
    <location>
        <begin position="1905"/>
        <end position="1916"/>
    </location>
</feature>
<feature type="compositionally biased region" description="Basic and acidic residues" evidence="2">
    <location>
        <begin position="537"/>
        <end position="573"/>
    </location>
</feature>
<proteinExistence type="predicted"/>